<evidence type="ECO:0000313" key="3">
    <source>
        <dbReference type="Proteomes" id="UP001138961"/>
    </source>
</evidence>
<name>A0ABS8BYL0_9RHOB</name>
<dbReference type="InterPro" id="IPR041516">
    <property type="entry name" value="LACTB2_WH"/>
</dbReference>
<dbReference type="RefSeq" id="WP_226749277.1">
    <property type="nucleotide sequence ID" value="NZ_JAJATZ010000012.1"/>
</dbReference>
<proteinExistence type="predicted"/>
<dbReference type="EMBL" id="JAJATZ010000012">
    <property type="protein sequence ID" value="MCB5200818.1"/>
    <property type="molecule type" value="Genomic_DNA"/>
</dbReference>
<dbReference type="InterPro" id="IPR036866">
    <property type="entry name" value="RibonucZ/Hydroxyglut_hydro"/>
</dbReference>
<accession>A0ABS8BYL0</accession>
<dbReference type="InterPro" id="IPR050662">
    <property type="entry name" value="Sec-metab_biosynth-thioest"/>
</dbReference>
<protein>
    <submittedName>
        <fullName evidence="2">MBL fold metallo-hydrolase</fullName>
    </submittedName>
</protein>
<sequence length="299" mass="31293">MKEFDPIPGEAVRLGPGLRRVLAPNPSPMTYRGTNTYLLGDADLVVVDPGPDDAAHLAALTDAIGAAQVSHILVTHAHLDHSPLAARLAARTGAPVLAYGPSDAGRSAVMQDLIAQGYAGGGEGVDTHFAPDVTVGDGAIIETPAGAVHVLHTPGHMGNHICLKWGDAVFSGDLVMEWATSLVSPPDGDVSDFIASCRRLRAWGGAVLYPGHGAPVDDPAARIDWLIAHRMERRAAVLGVLSHTPTGISQITAAVYRDVDEALWPIAARNVFAQLIELVTTGEAVARPALSFEAAFSRI</sequence>
<evidence type="ECO:0000259" key="1">
    <source>
        <dbReference type="SMART" id="SM00849"/>
    </source>
</evidence>
<dbReference type="Proteomes" id="UP001138961">
    <property type="component" value="Unassembled WGS sequence"/>
</dbReference>
<dbReference type="SMART" id="SM00849">
    <property type="entry name" value="Lactamase_B"/>
    <property type="match status" value="1"/>
</dbReference>
<gene>
    <name evidence="2" type="ORF">LGQ03_16390</name>
</gene>
<comment type="caution">
    <text evidence="2">The sequence shown here is derived from an EMBL/GenBank/DDBJ whole genome shotgun (WGS) entry which is preliminary data.</text>
</comment>
<evidence type="ECO:0000313" key="2">
    <source>
        <dbReference type="EMBL" id="MCB5200818.1"/>
    </source>
</evidence>
<keyword evidence="3" id="KW-1185">Reference proteome</keyword>
<dbReference type="SUPFAM" id="SSF56281">
    <property type="entry name" value="Metallo-hydrolase/oxidoreductase"/>
    <property type="match status" value="1"/>
</dbReference>
<dbReference type="Pfam" id="PF17778">
    <property type="entry name" value="WHD_BLACT"/>
    <property type="match status" value="1"/>
</dbReference>
<dbReference type="Gene3D" id="1.10.10.10">
    <property type="entry name" value="Winged helix-like DNA-binding domain superfamily/Winged helix DNA-binding domain"/>
    <property type="match status" value="1"/>
</dbReference>
<reference evidence="2" key="1">
    <citation type="submission" date="2021-10" db="EMBL/GenBank/DDBJ databases">
        <title>Loktanella gaetbuli sp. nov., isolated from a tidal flat.</title>
        <authorList>
            <person name="Park S."/>
            <person name="Yoon J.-H."/>
        </authorList>
    </citation>
    <scope>NUCLEOTIDE SEQUENCE</scope>
    <source>
        <strain evidence="2">TSTF-M6</strain>
    </source>
</reference>
<dbReference type="Gene3D" id="3.60.15.10">
    <property type="entry name" value="Ribonuclease Z/Hydroxyacylglutathione hydrolase-like"/>
    <property type="match status" value="1"/>
</dbReference>
<dbReference type="CDD" id="cd16278">
    <property type="entry name" value="metallo-hydrolase-like_MBL-fold"/>
    <property type="match status" value="1"/>
</dbReference>
<feature type="domain" description="Metallo-beta-lactamase" evidence="1">
    <location>
        <begin position="33"/>
        <end position="212"/>
    </location>
</feature>
<dbReference type="InterPro" id="IPR001279">
    <property type="entry name" value="Metallo-B-lactamas"/>
</dbReference>
<dbReference type="InterPro" id="IPR036388">
    <property type="entry name" value="WH-like_DNA-bd_sf"/>
</dbReference>
<dbReference type="Pfam" id="PF00753">
    <property type="entry name" value="Lactamase_B"/>
    <property type="match status" value="1"/>
</dbReference>
<organism evidence="2 3">
    <name type="scientific">Loktanella gaetbuli</name>
    <dbReference type="NCBI Taxonomy" id="2881335"/>
    <lineage>
        <taxon>Bacteria</taxon>
        <taxon>Pseudomonadati</taxon>
        <taxon>Pseudomonadota</taxon>
        <taxon>Alphaproteobacteria</taxon>
        <taxon>Rhodobacterales</taxon>
        <taxon>Roseobacteraceae</taxon>
        <taxon>Loktanella</taxon>
    </lineage>
</organism>
<dbReference type="PANTHER" id="PTHR23131:SF0">
    <property type="entry name" value="ENDORIBONUCLEASE LACTB2"/>
    <property type="match status" value="1"/>
</dbReference>
<dbReference type="PANTHER" id="PTHR23131">
    <property type="entry name" value="ENDORIBONUCLEASE LACTB2"/>
    <property type="match status" value="1"/>
</dbReference>